<dbReference type="PRINTS" id="PR00081">
    <property type="entry name" value="GDHRDH"/>
</dbReference>
<comment type="catalytic activity">
    <reaction evidence="3">
        <text>a (3R)-hydroxyacyl-[ACP] + NADP(+) = a 3-oxoacyl-[ACP] + NADPH + H(+)</text>
        <dbReference type="Rhea" id="RHEA:17397"/>
        <dbReference type="Rhea" id="RHEA-COMP:9916"/>
        <dbReference type="Rhea" id="RHEA-COMP:9945"/>
        <dbReference type="ChEBI" id="CHEBI:15378"/>
        <dbReference type="ChEBI" id="CHEBI:57783"/>
        <dbReference type="ChEBI" id="CHEBI:58349"/>
        <dbReference type="ChEBI" id="CHEBI:78776"/>
        <dbReference type="ChEBI" id="CHEBI:78827"/>
        <dbReference type="EC" id="1.1.1.100"/>
    </reaction>
</comment>
<dbReference type="AlphaFoldDB" id="A0A9P5YQC0"/>
<dbReference type="Proteomes" id="UP000807469">
    <property type="component" value="Unassembled WGS sequence"/>
</dbReference>
<evidence type="ECO:0000313" key="5">
    <source>
        <dbReference type="Proteomes" id="UP000807469"/>
    </source>
</evidence>
<dbReference type="PANTHER" id="PTHR42879">
    <property type="entry name" value="3-OXOACYL-(ACYL-CARRIER-PROTEIN) REDUCTASE"/>
    <property type="match status" value="1"/>
</dbReference>
<evidence type="ECO:0000256" key="2">
    <source>
        <dbReference type="ARBA" id="ARBA00012948"/>
    </source>
</evidence>
<dbReference type="PRINTS" id="PR00080">
    <property type="entry name" value="SDRFAMILY"/>
</dbReference>
<dbReference type="PANTHER" id="PTHR42879:SF2">
    <property type="entry name" value="3-OXOACYL-[ACYL-CARRIER-PROTEIN] REDUCTASE FABG"/>
    <property type="match status" value="1"/>
</dbReference>
<dbReference type="EC" id="1.1.1.100" evidence="2"/>
<name>A0A9P5YQC0_9AGAR</name>
<dbReference type="Gene3D" id="3.40.50.720">
    <property type="entry name" value="NAD(P)-binding Rossmann-like Domain"/>
    <property type="match status" value="1"/>
</dbReference>
<protein>
    <recommendedName>
        <fullName evidence="2">3-oxoacyl-[acyl-carrier-protein] reductase</fullName>
        <ecNumber evidence="2">1.1.1.100</ecNumber>
    </recommendedName>
</protein>
<evidence type="ECO:0000256" key="1">
    <source>
        <dbReference type="ARBA" id="ARBA00006484"/>
    </source>
</evidence>
<dbReference type="OrthoDB" id="498125at2759"/>
<reference evidence="4" key="1">
    <citation type="submission" date="2020-11" db="EMBL/GenBank/DDBJ databases">
        <authorList>
            <consortium name="DOE Joint Genome Institute"/>
            <person name="Ahrendt S."/>
            <person name="Riley R."/>
            <person name="Andreopoulos W."/>
            <person name="Labutti K."/>
            <person name="Pangilinan J."/>
            <person name="Ruiz-Duenas F.J."/>
            <person name="Barrasa J.M."/>
            <person name="Sanchez-Garcia M."/>
            <person name="Camarero S."/>
            <person name="Miyauchi S."/>
            <person name="Serrano A."/>
            <person name="Linde D."/>
            <person name="Babiker R."/>
            <person name="Drula E."/>
            <person name="Ayuso-Fernandez I."/>
            <person name="Pacheco R."/>
            <person name="Padilla G."/>
            <person name="Ferreira P."/>
            <person name="Barriuso J."/>
            <person name="Kellner H."/>
            <person name="Castanera R."/>
            <person name="Alfaro M."/>
            <person name="Ramirez L."/>
            <person name="Pisabarro A.G."/>
            <person name="Kuo A."/>
            <person name="Tritt A."/>
            <person name="Lipzen A."/>
            <person name="He G."/>
            <person name="Yan M."/>
            <person name="Ng V."/>
            <person name="Cullen D."/>
            <person name="Martin F."/>
            <person name="Rosso M.-N."/>
            <person name="Henrissat B."/>
            <person name="Hibbett D."/>
            <person name="Martinez A.T."/>
            <person name="Grigoriev I.V."/>
        </authorList>
    </citation>
    <scope>NUCLEOTIDE SEQUENCE</scope>
    <source>
        <strain evidence="4">CIRM-BRFM 674</strain>
    </source>
</reference>
<organism evidence="4 5">
    <name type="scientific">Pholiota conissans</name>
    <dbReference type="NCBI Taxonomy" id="109636"/>
    <lineage>
        <taxon>Eukaryota</taxon>
        <taxon>Fungi</taxon>
        <taxon>Dikarya</taxon>
        <taxon>Basidiomycota</taxon>
        <taxon>Agaricomycotina</taxon>
        <taxon>Agaricomycetes</taxon>
        <taxon>Agaricomycetidae</taxon>
        <taxon>Agaricales</taxon>
        <taxon>Agaricineae</taxon>
        <taxon>Strophariaceae</taxon>
        <taxon>Pholiota</taxon>
    </lineage>
</organism>
<dbReference type="EMBL" id="MU155407">
    <property type="protein sequence ID" value="KAF9473927.1"/>
    <property type="molecule type" value="Genomic_DNA"/>
</dbReference>
<dbReference type="Pfam" id="PF13561">
    <property type="entry name" value="adh_short_C2"/>
    <property type="match status" value="1"/>
</dbReference>
<dbReference type="InterPro" id="IPR036291">
    <property type="entry name" value="NAD(P)-bd_dom_sf"/>
</dbReference>
<comment type="similarity">
    <text evidence="1">Belongs to the short-chain dehydrogenases/reductases (SDR) family.</text>
</comment>
<gene>
    <name evidence="4" type="ORF">BDN70DRAFT_348438</name>
</gene>
<evidence type="ECO:0000256" key="3">
    <source>
        <dbReference type="ARBA" id="ARBA00048508"/>
    </source>
</evidence>
<dbReference type="SUPFAM" id="SSF51735">
    <property type="entry name" value="NAD(P)-binding Rossmann-fold domains"/>
    <property type="match status" value="1"/>
</dbReference>
<sequence>MTTSRTALVTGASRGIGKAIALRLANDGYSVALNDVPVQLSHLTEVKDEIMKSGHKAIVCVADVSKEDQVERMVKDVVSQLGSLDVMVANAGVCQAKPMIETTTADFQRILDVNAIGTYLCYKYAAKQMIEQGKGGRIIGASSMAGKQAWPNLSLYCASKFAIRGLTQASALEFGKHGITVNAYAPGVVDTEMIRDLRVDITDLQDKDQEEDKAQGMEIKTEEIAGLVAYLVSKEAGSITGQCVSINKGMYFD</sequence>
<evidence type="ECO:0000313" key="4">
    <source>
        <dbReference type="EMBL" id="KAF9473927.1"/>
    </source>
</evidence>
<accession>A0A9P5YQC0</accession>
<dbReference type="InterPro" id="IPR002347">
    <property type="entry name" value="SDR_fam"/>
</dbReference>
<keyword evidence="5" id="KW-1185">Reference proteome</keyword>
<proteinExistence type="inferred from homology"/>
<dbReference type="FunFam" id="3.40.50.720:FF:000084">
    <property type="entry name" value="Short-chain dehydrogenase reductase"/>
    <property type="match status" value="1"/>
</dbReference>
<dbReference type="InterPro" id="IPR050259">
    <property type="entry name" value="SDR"/>
</dbReference>
<comment type="caution">
    <text evidence="4">The sequence shown here is derived from an EMBL/GenBank/DDBJ whole genome shotgun (WGS) entry which is preliminary data.</text>
</comment>
<dbReference type="GO" id="GO:0004316">
    <property type="term" value="F:3-oxoacyl-[acyl-carrier-protein] reductase (NADPH) activity"/>
    <property type="evidence" value="ECO:0007669"/>
    <property type="project" value="UniProtKB-EC"/>
</dbReference>